<dbReference type="GO" id="GO:0016787">
    <property type="term" value="F:hydrolase activity"/>
    <property type="evidence" value="ECO:0007669"/>
    <property type="project" value="UniProtKB-KW"/>
</dbReference>
<proteinExistence type="inferred from homology"/>
<reference evidence="8 9" key="1">
    <citation type="journal article" date="2016" name="Nat. Commun.">
        <title>Thousands of microbial genomes shed light on interconnected biogeochemical processes in an aquifer system.</title>
        <authorList>
            <person name="Anantharaman K."/>
            <person name="Brown C.T."/>
            <person name="Hug L.A."/>
            <person name="Sharon I."/>
            <person name="Castelle C.J."/>
            <person name="Probst A.J."/>
            <person name="Thomas B.C."/>
            <person name="Singh A."/>
            <person name="Wilkins M.J."/>
            <person name="Karaoz U."/>
            <person name="Brodie E.L."/>
            <person name="Williams K.H."/>
            <person name="Hubbard S.S."/>
            <person name="Banfield J.F."/>
        </authorList>
    </citation>
    <scope>NUCLEOTIDE SEQUENCE [LARGE SCALE GENOMIC DNA]</scope>
</reference>
<keyword evidence="3" id="KW-0540">Nuclease</keyword>
<dbReference type="InterPro" id="IPR038570">
    <property type="entry name" value="HicA_sf"/>
</dbReference>
<evidence type="ECO:0000313" key="9">
    <source>
        <dbReference type="Proteomes" id="UP000176287"/>
    </source>
</evidence>
<dbReference type="SUPFAM" id="SSF54786">
    <property type="entry name" value="YcfA/nrd intein domain"/>
    <property type="match status" value="1"/>
</dbReference>
<evidence type="ECO:0000256" key="5">
    <source>
        <dbReference type="ARBA" id="ARBA00022801"/>
    </source>
</evidence>
<evidence type="ECO:0000256" key="4">
    <source>
        <dbReference type="ARBA" id="ARBA00022759"/>
    </source>
</evidence>
<sequence length="74" mass="8297">MPRIFSGKEVIKVLCREFGFSVISQKGSHVKLRKQESGKTVTTIVPLHKELAHGTFLGVLELAEVDENVFRKMA</sequence>
<evidence type="ECO:0008006" key="10">
    <source>
        <dbReference type="Google" id="ProtNLM"/>
    </source>
</evidence>
<dbReference type="GO" id="GO:0004519">
    <property type="term" value="F:endonuclease activity"/>
    <property type="evidence" value="ECO:0007669"/>
    <property type="project" value="UniProtKB-KW"/>
</dbReference>
<evidence type="ECO:0000256" key="1">
    <source>
        <dbReference type="ARBA" id="ARBA00006620"/>
    </source>
</evidence>
<dbReference type="InterPro" id="IPR012933">
    <property type="entry name" value="HicA_mRNA_interferase"/>
</dbReference>
<protein>
    <recommendedName>
        <fullName evidence="10">Addiction module toxin, HicA family</fullName>
    </recommendedName>
</protein>
<evidence type="ECO:0000256" key="6">
    <source>
        <dbReference type="ARBA" id="ARBA00022884"/>
    </source>
</evidence>
<gene>
    <name evidence="8" type="ORF">A3B13_03345</name>
</gene>
<dbReference type="AlphaFoldDB" id="A0A1G2CHJ2"/>
<keyword evidence="5" id="KW-0378">Hydrolase</keyword>
<comment type="similarity">
    <text evidence="1">Belongs to the HicA mRNA interferase family.</text>
</comment>
<name>A0A1G2CHJ2_9BACT</name>
<keyword evidence="2" id="KW-1277">Toxin-antitoxin system</keyword>
<evidence type="ECO:0000313" key="8">
    <source>
        <dbReference type="EMBL" id="OGZ00682.1"/>
    </source>
</evidence>
<evidence type="ECO:0000256" key="7">
    <source>
        <dbReference type="ARBA" id="ARBA00023016"/>
    </source>
</evidence>
<accession>A0A1G2CHJ2</accession>
<comment type="caution">
    <text evidence="8">The sequence shown here is derived from an EMBL/GenBank/DDBJ whole genome shotgun (WGS) entry which is preliminary data.</text>
</comment>
<keyword evidence="6" id="KW-0694">RNA-binding</keyword>
<dbReference type="GO" id="GO:0003729">
    <property type="term" value="F:mRNA binding"/>
    <property type="evidence" value="ECO:0007669"/>
    <property type="project" value="InterPro"/>
</dbReference>
<keyword evidence="7" id="KW-0346">Stress response</keyword>
<dbReference type="STRING" id="1798649.A3B13_03345"/>
<dbReference type="Pfam" id="PF07927">
    <property type="entry name" value="HicA_toxin"/>
    <property type="match status" value="1"/>
</dbReference>
<evidence type="ECO:0000256" key="3">
    <source>
        <dbReference type="ARBA" id="ARBA00022722"/>
    </source>
</evidence>
<dbReference type="Proteomes" id="UP000176287">
    <property type="component" value="Unassembled WGS sequence"/>
</dbReference>
<evidence type="ECO:0000256" key="2">
    <source>
        <dbReference type="ARBA" id="ARBA00022649"/>
    </source>
</evidence>
<organism evidence="8 9">
    <name type="scientific">Candidatus Liptonbacteria bacterium RIFCSPLOWO2_01_FULL_45_15</name>
    <dbReference type="NCBI Taxonomy" id="1798649"/>
    <lineage>
        <taxon>Bacteria</taxon>
        <taxon>Candidatus Liptoniibacteriota</taxon>
    </lineage>
</organism>
<dbReference type="EMBL" id="MHKZ01000014">
    <property type="protein sequence ID" value="OGZ00682.1"/>
    <property type="molecule type" value="Genomic_DNA"/>
</dbReference>
<keyword evidence="4" id="KW-0255">Endonuclease</keyword>
<dbReference type="Gene3D" id="3.30.920.30">
    <property type="entry name" value="Hypothetical protein"/>
    <property type="match status" value="1"/>
</dbReference>